<evidence type="ECO:0000256" key="1">
    <source>
        <dbReference type="SAM" id="Phobius"/>
    </source>
</evidence>
<keyword evidence="1" id="KW-0812">Transmembrane</keyword>
<name>A0A9X9LFU3_GULGU</name>
<keyword evidence="1" id="KW-0472">Membrane</keyword>
<gene>
    <name evidence="2" type="ORF">BN2614_LOCUS1</name>
</gene>
<dbReference type="AlphaFoldDB" id="A0A9X9LFU3"/>
<evidence type="ECO:0000313" key="2">
    <source>
        <dbReference type="EMBL" id="VCW67152.1"/>
    </source>
</evidence>
<reference evidence="2 3" key="1">
    <citation type="submission" date="2018-10" db="EMBL/GenBank/DDBJ databases">
        <authorList>
            <person name="Ekblom R."/>
            <person name="Jareborg N."/>
        </authorList>
    </citation>
    <scope>NUCLEOTIDE SEQUENCE [LARGE SCALE GENOMIC DNA]</scope>
    <source>
        <tissue evidence="2">Muscle</tissue>
    </source>
</reference>
<feature type="transmembrane region" description="Helical" evidence="1">
    <location>
        <begin position="25"/>
        <end position="51"/>
    </location>
</feature>
<keyword evidence="1" id="KW-1133">Transmembrane helix</keyword>
<sequence>MDEVRAKTGTKDLINIMTKDTVITIVPMAVIKTIVAMTAMIILGITMELWIRTGICRLQWPTEHIRQGISRGWQSPKQLPVILEEDTGENRRKLLKLTHLAGRH</sequence>
<dbReference type="Proteomes" id="UP000269945">
    <property type="component" value="Unassembled WGS sequence"/>
</dbReference>
<evidence type="ECO:0000313" key="3">
    <source>
        <dbReference type="Proteomes" id="UP000269945"/>
    </source>
</evidence>
<accession>A0A9X9LFU3</accession>
<keyword evidence="3" id="KW-1185">Reference proteome</keyword>
<comment type="caution">
    <text evidence="2">The sequence shown here is derived from an EMBL/GenBank/DDBJ whole genome shotgun (WGS) entry which is preliminary data.</text>
</comment>
<dbReference type="EMBL" id="CYRY02002456">
    <property type="protein sequence ID" value="VCW67152.1"/>
    <property type="molecule type" value="Genomic_DNA"/>
</dbReference>
<proteinExistence type="predicted"/>
<protein>
    <submittedName>
        <fullName evidence="2">Uncharacterized protein</fullName>
    </submittedName>
</protein>
<organism evidence="2 3">
    <name type="scientific">Gulo gulo</name>
    <name type="common">Wolverine</name>
    <name type="synonym">Gluton</name>
    <dbReference type="NCBI Taxonomy" id="48420"/>
    <lineage>
        <taxon>Eukaryota</taxon>
        <taxon>Metazoa</taxon>
        <taxon>Chordata</taxon>
        <taxon>Craniata</taxon>
        <taxon>Vertebrata</taxon>
        <taxon>Euteleostomi</taxon>
        <taxon>Mammalia</taxon>
        <taxon>Eutheria</taxon>
        <taxon>Laurasiatheria</taxon>
        <taxon>Carnivora</taxon>
        <taxon>Caniformia</taxon>
        <taxon>Musteloidea</taxon>
        <taxon>Mustelidae</taxon>
        <taxon>Guloninae</taxon>
        <taxon>Gulo</taxon>
    </lineage>
</organism>